<dbReference type="STRING" id="1801672.A2896_02090"/>
<organism evidence="1 2">
    <name type="scientific">Candidatus Nealsonbacteria bacterium RIFCSPLOWO2_01_FULL_43_32</name>
    <dbReference type="NCBI Taxonomy" id="1801672"/>
    <lineage>
        <taxon>Bacteria</taxon>
        <taxon>Candidatus Nealsoniibacteriota</taxon>
    </lineage>
</organism>
<proteinExistence type="predicted"/>
<evidence type="ECO:0000313" key="1">
    <source>
        <dbReference type="EMBL" id="OGZ24896.1"/>
    </source>
</evidence>
<dbReference type="EMBL" id="MHMH01000001">
    <property type="protein sequence ID" value="OGZ24896.1"/>
    <property type="molecule type" value="Genomic_DNA"/>
</dbReference>
<gene>
    <name evidence="1" type="ORF">A2896_02090</name>
</gene>
<accession>A0A1G2EGK5</accession>
<dbReference type="AlphaFoldDB" id="A0A1G2EGK5"/>
<sequence>MKFILSAPLKETIHNFMRKAGYFSLGGSQERELNYIRPMTGRAGYPRFHLYLRKQGEDWALNLHLDQKKPIYEGTSAHSGEYAGPLVEQEAARIQTVLRNGL</sequence>
<reference evidence="1 2" key="1">
    <citation type="journal article" date="2016" name="Nat. Commun.">
        <title>Thousands of microbial genomes shed light on interconnected biogeochemical processes in an aquifer system.</title>
        <authorList>
            <person name="Anantharaman K."/>
            <person name="Brown C.T."/>
            <person name="Hug L.A."/>
            <person name="Sharon I."/>
            <person name="Castelle C.J."/>
            <person name="Probst A.J."/>
            <person name="Thomas B.C."/>
            <person name="Singh A."/>
            <person name="Wilkins M.J."/>
            <person name="Karaoz U."/>
            <person name="Brodie E.L."/>
            <person name="Williams K.H."/>
            <person name="Hubbard S.S."/>
            <person name="Banfield J.F."/>
        </authorList>
    </citation>
    <scope>NUCLEOTIDE SEQUENCE [LARGE SCALE GENOMIC DNA]</scope>
</reference>
<evidence type="ECO:0000313" key="2">
    <source>
        <dbReference type="Proteomes" id="UP000178647"/>
    </source>
</evidence>
<comment type="caution">
    <text evidence="1">The sequence shown here is derived from an EMBL/GenBank/DDBJ whole genome shotgun (WGS) entry which is preliminary data.</text>
</comment>
<name>A0A1G2EGK5_9BACT</name>
<protein>
    <submittedName>
        <fullName evidence="1">Uncharacterized protein</fullName>
    </submittedName>
</protein>
<dbReference type="Proteomes" id="UP000178647">
    <property type="component" value="Unassembled WGS sequence"/>
</dbReference>